<dbReference type="EMBL" id="JAIWYP010000014">
    <property type="protein sequence ID" value="KAH3710386.1"/>
    <property type="molecule type" value="Genomic_DNA"/>
</dbReference>
<dbReference type="Proteomes" id="UP000828390">
    <property type="component" value="Unassembled WGS sequence"/>
</dbReference>
<accession>A0A9D4BNG5</accession>
<comment type="caution">
    <text evidence="1">The sequence shown here is derived from an EMBL/GenBank/DDBJ whole genome shotgun (WGS) entry which is preliminary data.</text>
</comment>
<gene>
    <name evidence="1" type="ORF">DPMN_069864</name>
</gene>
<evidence type="ECO:0000313" key="2">
    <source>
        <dbReference type="Proteomes" id="UP000828390"/>
    </source>
</evidence>
<reference evidence="1" key="2">
    <citation type="submission" date="2020-11" db="EMBL/GenBank/DDBJ databases">
        <authorList>
            <person name="McCartney M.A."/>
            <person name="Auch B."/>
            <person name="Kono T."/>
            <person name="Mallez S."/>
            <person name="Becker A."/>
            <person name="Gohl D.M."/>
            <person name="Silverstein K.A.T."/>
            <person name="Koren S."/>
            <person name="Bechman K.B."/>
            <person name="Herman A."/>
            <person name="Abrahante J.E."/>
            <person name="Garbe J."/>
        </authorList>
    </citation>
    <scope>NUCLEOTIDE SEQUENCE</scope>
    <source>
        <strain evidence="1">Duluth1</strain>
        <tissue evidence="1">Whole animal</tissue>
    </source>
</reference>
<reference evidence="1" key="1">
    <citation type="journal article" date="2019" name="bioRxiv">
        <title>The Genome of the Zebra Mussel, Dreissena polymorpha: A Resource for Invasive Species Research.</title>
        <authorList>
            <person name="McCartney M.A."/>
            <person name="Auch B."/>
            <person name="Kono T."/>
            <person name="Mallez S."/>
            <person name="Zhang Y."/>
            <person name="Obille A."/>
            <person name="Becker A."/>
            <person name="Abrahante J.E."/>
            <person name="Garbe J."/>
            <person name="Badalamenti J.P."/>
            <person name="Herman A."/>
            <person name="Mangelson H."/>
            <person name="Liachko I."/>
            <person name="Sullivan S."/>
            <person name="Sone E.D."/>
            <person name="Koren S."/>
            <person name="Silverstein K.A.T."/>
            <person name="Beckman K.B."/>
            <person name="Gohl D.M."/>
        </authorList>
    </citation>
    <scope>NUCLEOTIDE SEQUENCE</scope>
    <source>
        <strain evidence="1">Duluth1</strain>
        <tissue evidence="1">Whole animal</tissue>
    </source>
</reference>
<name>A0A9D4BNG5_DREPO</name>
<sequence>MFIEQGLPVERVAKKFGIPINTLKDRVRGKIDIDTVKSDPSPSFDIMQETLLCEHIKTMAEIGMGYSRQETINLASDYAIHLGIKKTG</sequence>
<evidence type="ECO:0000313" key="1">
    <source>
        <dbReference type="EMBL" id="KAH3710386.1"/>
    </source>
</evidence>
<evidence type="ECO:0008006" key="3">
    <source>
        <dbReference type="Google" id="ProtNLM"/>
    </source>
</evidence>
<proteinExistence type="predicted"/>
<organism evidence="1 2">
    <name type="scientific">Dreissena polymorpha</name>
    <name type="common">Zebra mussel</name>
    <name type="synonym">Mytilus polymorpha</name>
    <dbReference type="NCBI Taxonomy" id="45954"/>
    <lineage>
        <taxon>Eukaryota</taxon>
        <taxon>Metazoa</taxon>
        <taxon>Spiralia</taxon>
        <taxon>Lophotrochozoa</taxon>
        <taxon>Mollusca</taxon>
        <taxon>Bivalvia</taxon>
        <taxon>Autobranchia</taxon>
        <taxon>Heteroconchia</taxon>
        <taxon>Euheterodonta</taxon>
        <taxon>Imparidentia</taxon>
        <taxon>Neoheterodontei</taxon>
        <taxon>Myida</taxon>
        <taxon>Dreissenoidea</taxon>
        <taxon>Dreissenidae</taxon>
        <taxon>Dreissena</taxon>
    </lineage>
</organism>
<protein>
    <recommendedName>
        <fullName evidence="3">HTH psq-type domain-containing protein</fullName>
    </recommendedName>
</protein>
<dbReference type="AlphaFoldDB" id="A0A9D4BNG5"/>
<keyword evidence="2" id="KW-1185">Reference proteome</keyword>